<dbReference type="AlphaFoldDB" id="A0A2I6SAH1"/>
<feature type="transmembrane region" description="Helical" evidence="1">
    <location>
        <begin position="46"/>
        <end position="70"/>
    </location>
</feature>
<accession>A0A2I6SAH1</accession>
<proteinExistence type="predicted"/>
<dbReference type="KEGG" id="atw:C0099_15660"/>
<gene>
    <name evidence="2" type="ORF">C0099_15660</name>
</gene>
<keyword evidence="3" id="KW-1185">Reference proteome</keyword>
<reference evidence="2 3" key="1">
    <citation type="submission" date="2018-01" db="EMBL/GenBank/DDBJ databases">
        <authorList>
            <person name="Fu G.-Y."/>
        </authorList>
    </citation>
    <scope>NUCLEOTIDE SEQUENCE [LARGE SCALE GENOMIC DNA]</scope>
    <source>
        <strain evidence="2 3">SY39</strain>
    </source>
</reference>
<feature type="transmembrane region" description="Helical" evidence="1">
    <location>
        <begin position="76"/>
        <end position="97"/>
    </location>
</feature>
<evidence type="ECO:0008006" key="4">
    <source>
        <dbReference type="Google" id="ProtNLM"/>
    </source>
</evidence>
<keyword evidence="1" id="KW-0812">Transmembrane</keyword>
<name>A0A2I6SAH1_9RHOO</name>
<dbReference type="Proteomes" id="UP000242205">
    <property type="component" value="Chromosome"/>
</dbReference>
<evidence type="ECO:0000313" key="3">
    <source>
        <dbReference type="Proteomes" id="UP000242205"/>
    </source>
</evidence>
<protein>
    <recommendedName>
        <fullName evidence="4">TIGR02611 family protein</fullName>
    </recommendedName>
</protein>
<evidence type="ECO:0000313" key="2">
    <source>
        <dbReference type="EMBL" id="AUN96250.1"/>
    </source>
</evidence>
<keyword evidence="1" id="KW-0472">Membrane</keyword>
<organism evidence="2 3">
    <name type="scientific">Pseudazoarcus pumilus</name>
    <dbReference type="NCBI Taxonomy" id="2067960"/>
    <lineage>
        <taxon>Bacteria</taxon>
        <taxon>Pseudomonadati</taxon>
        <taxon>Pseudomonadota</taxon>
        <taxon>Betaproteobacteria</taxon>
        <taxon>Rhodocyclales</taxon>
        <taxon>Zoogloeaceae</taxon>
        <taxon>Pseudazoarcus</taxon>
    </lineage>
</organism>
<sequence length="115" mass="13173">MMPRAEESNMLHNIKREFRAIRDGVPGRRFVDHYERSRHRHGMRGSLWASCGYVAAGLVLVIVGLVASLPPGVPGFLLWIPGLALLASRSRGLALLLDRLEAWTRRMWARYRRRP</sequence>
<evidence type="ECO:0000256" key="1">
    <source>
        <dbReference type="SAM" id="Phobius"/>
    </source>
</evidence>
<dbReference type="EMBL" id="CP025682">
    <property type="protein sequence ID" value="AUN96250.1"/>
    <property type="molecule type" value="Genomic_DNA"/>
</dbReference>
<keyword evidence="1" id="KW-1133">Transmembrane helix</keyword>